<proteinExistence type="predicted"/>
<dbReference type="SUPFAM" id="SSF55811">
    <property type="entry name" value="Nudix"/>
    <property type="match status" value="1"/>
</dbReference>
<dbReference type="AlphaFoldDB" id="A0A1G9WG76"/>
<dbReference type="PANTHER" id="PTHR43046">
    <property type="entry name" value="GDP-MANNOSE MANNOSYL HYDROLASE"/>
    <property type="match status" value="1"/>
</dbReference>
<dbReference type="STRING" id="563176.SAMN04488090_4369"/>
<comment type="cofactor">
    <cofactor evidence="1">
        <name>Mg(2+)</name>
        <dbReference type="ChEBI" id="CHEBI:18420"/>
    </cofactor>
</comment>
<dbReference type="PROSITE" id="PS00893">
    <property type="entry name" value="NUDIX_BOX"/>
    <property type="match status" value="1"/>
</dbReference>
<gene>
    <name evidence="4" type="ORF">SAMN04488090_4369</name>
</gene>
<sequence>MKVRPSVLLLENGHVLLTRYRYGDTDVFQLPGGNPDPGETMPETIIRELREELNLETEVQGLLVAGEVLLPQLKQGVLHCVFAGSIIGGIPIINPAETTAQEVVWKPLQALPELNLYPNVGTELLELASGLRTSPYIGKIRQEWFG</sequence>
<evidence type="ECO:0000256" key="2">
    <source>
        <dbReference type="ARBA" id="ARBA00022801"/>
    </source>
</evidence>
<evidence type="ECO:0000256" key="1">
    <source>
        <dbReference type="ARBA" id="ARBA00001946"/>
    </source>
</evidence>
<keyword evidence="2" id="KW-0378">Hydrolase</keyword>
<dbReference type="Pfam" id="PF00293">
    <property type="entry name" value="NUDIX"/>
    <property type="match status" value="1"/>
</dbReference>
<evidence type="ECO:0000313" key="4">
    <source>
        <dbReference type="EMBL" id="SDM83317.1"/>
    </source>
</evidence>
<feature type="domain" description="Nudix hydrolase" evidence="3">
    <location>
        <begin position="1"/>
        <end position="129"/>
    </location>
</feature>
<dbReference type="PROSITE" id="PS51462">
    <property type="entry name" value="NUDIX"/>
    <property type="match status" value="1"/>
</dbReference>
<evidence type="ECO:0000259" key="3">
    <source>
        <dbReference type="PROSITE" id="PS51462"/>
    </source>
</evidence>
<organism evidence="4 5">
    <name type="scientific">Siphonobacter aquaeclarae</name>
    <dbReference type="NCBI Taxonomy" id="563176"/>
    <lineage>
        <taxon>Bacteria</taxon>
        <taxon>Pseudomonadati</taxon>
        <taxon>Bacteroidota</taxon>
        <taxon>Cytophagia</taxon>
        <taxon>Cytophagales</taxon>
        <taxon>Cytophagaceae</taxon>
        <taxon>Siphonobacter</taxon>
    </lineage>
</organism>
<dbReference type="PANTHER" id="PTHR43046:SF14">
    <property type="entry name" value="MUTT_NUDIX FAMILY PROTEIN"/>
    <property type="match status" value="1"/>
</dbReference>
<dbReference type="OrthoDB" id="65827at2"/>
<evidence type="ECO:0000313" key="5">
    <source>
        <dbReference type="Proteomes" id="UP000198901"/>
    </source>
</evidence>
<dbReference type="Proteomes" id="UP000198901">
    <property type="component" value="Unassembled WGS sequence"/>
</dbReference>
<dbReference type="GO" id="GO:0016787">
    <property type="term" value="F:hydrolase activity"/>
    <property type="evidence" value="ECO:0007669"/>
    <property type="project" value="UniProtKB-KW"/>
</dbReference>
<dbReference type="InterPro" id="IPR020084">
    <property type="entry name" value="NUDIX_hydrolase_CS"/>
</dbReference>
<reference evidence="4 5" key="1">
    <citation type="submission" date="2016-10" db="EMBL/GenBank/DDBJ databases">
        <authorList>
            <person name="de Groot N.N."/>
        </authorList>
    </citation>
    <scope>NUCLEOTIDE SEQUENCE [LARGE SCALE GENOMIC DNA]</scope>
    <source>
        <strain evidence="4 5">DSM 21668</strain>
    </source>
</reference>
<dbReference type="RefSeq" id="WP_093207843.1">
    <property type="nucleotide sequence ID" value="NZ_FNGS01000009.1"/>
</dbReference>
<accession>A0A1G9WG76</accession>
<dbReference type="InterPro" id="IPR000086">
    <property type="entry name" value="NUDIX_hydrolase_dom"/>
</dbReference>
<dbReference type="EMBL" id="FNGS01000009">
    <property type="protein sequence ID" value="SDM83317.1"/>
    <property type="molecule type" value="Genomic_DNA"/>
</dbReference>
<dbReference type="Gene3D" id="3.90.79.10">
    <property type="entry name" value="Nucleoside Triphosphate Pyrophosphohydrolase"/>
    <property type="match status" value="1"/>
</dbReference>
<name>A0A1G9WG76_9BACT</name>
<protein>
    <submittedName>
        <fullName evidence="4">ADP-ribose pyrophosphatase YjhB, NUDIX family</fullName>
    </submittedName>
</protein>
<dbReference type="InterPro" id="IPR015797">
    <property type="entry name" value="NUDIX_hydrolase-like_dom_sf"/>
</dbReference>
<keyword evidence="5" id="KW-1185">Reference proteome</keyword>